<feature type="compositionally biased region" description="Low complexity" evidence="1">
    <location>
        <begin position="35"/>
        <end position="71"/>
    </location>
</feature>
<comment type="caution">
    <text evidence="2">The sequence shown here is derived from an EMBL/GenBank/DDBJ whole genome shotgun (WGS) entry which is preliminary data.</text>
</comment>
<protein>
    <submittedName>
        <fullName evidence="2">Uncharacterized protein</fullName>
    </submittedName>
</protein>
<dbReference type="InterPro" id="IPR002989">
    <property type="entry name" value="Mycobac_pentapep"/>
</dbReference>
<feature type="region of interest" description="Disordered" evidence="1">
    <location>
        <begin position="1"/>
        <end position="95"/>
    </location>
</feature>
<gene>
    <name evidence="2" type="ORF">DPMN_182157</name>
</gene>
<dbReference type="Pfam" id="PF01469">
    <property type="entry name" value="Pentapeptide_2"/>
    <property type="match status" value="1"/>
</dbReference>
<dbReference type="EMBL" id="JAIWYP010000010">
    <property type="protein sequence ID" value="KAH3747728.1"/>
    <property type="molecule type" value="Genomic_DNA"/>
</dbReference>
<name>A0A9D4I536_DREPO</name>
<proteinExistence type="predicted"/>
<dbReference type="AlphaFoldDB" id="A0A9D4I536"/>
<organism evidence="2 3">
    <name type="scientific">Dreissena polymorpha</name>
    <name type="common">Zebra mussel</name>
    <name type="synonym">Mytilus polymorpha</name>
    <dbReference type="NCBI Taxonomy" id="45954"/>
    <lineage>
        <taxon>Eukaryota</taxon>
        <taxon>Metazoa</taxon>
        <taxon>Spiralia</taxon>
        <taxon>Lophotrochozoa</taxon>
        <taxon>Mollusca</taxon>
        <taxon>Bivalvia</taxon>
        <taxon>Autobranchia</taxon>
        <taxon>Heteroconchia</taxon>
        <taxon>Euheterodonta</taxon>
        <taxon>Imparidentia</taxon>
        <taxon>Neoheterodontei</taxon>
        <taxon>Myida</taxon>
        <taxon>Dreissenoidea</taxon>
        <taxon>Dreissenidae</taxon>
        <taxon>Dreissena</taxon>
    </lineage>
</organism>
<evidence type="ECO:0000256" key="1">
    <source>
        <dbReference type="SAM" id="MobiDB-lite"/>
    </source>
</evidence>
<reference evidence="2" key="1">
    <citation type="journal article" date="2019" name="bioRxiv">
        <title>The Genome of the Zebra Mussel, Dreissena polymorpha: A Resource for Invasive Species Research.</title>
        <authorList>
            <person name="McCartney M.A."/>
            <person name="Auch B."/>
            <person name="Kono T."/>
            <person name="Mallez S."/>
            <person name="Zhang Y."/>
            <person name="Obille A."/>
            <person name="Becker A."/>
            <person name="Abrahante J.E."/>
            <person name="Garbe J."/>
            <person name="Badalamenti J.P."/>
            <person name="Herman A."/>
            <person name="Mangelson H."/>
            <person name="Liachko I."/>
            <person name="Sullivan S."/>
            <person name="Sone E.D."/>
            <person name="Koren S."/>
            <person name="Silverstein K.A.T."/>
            <person name="Beckman K.B."/>
            <person name="Gohl D.M."/>
        </authorList>
    </citation>
    <scope>NUCLEOTIDE SEQUENCE</scope>
    <source>
        <strain evidence="2">Duluth1</strain>
        <tissue evidence="2">Whole animal</tissue>
    </source>
</reference>
<sequence>MAEKSTMAQLDPEESSRDFQLETTLHEPAGNNEAMGTGPTNTGPTNTDPMNTGPTNTGPANTGPTNTGPANQRLTHAQPPVVLPDISQASVCSSR</sequence>
<evidence type="ECO:0000313" key="2">
    <source>
        <dbReference type="EMBL" id="KAH3747728.1"/>
    </source>
</evidence>
<dbReference type="Proteomes" id="UP000828390">
    <property type="component" value="Unassembled WGS sequence"/>
</dbReference>
<reference evidence="2" key="2">
    <citation type="submission" date="2020-11" db="EMBL/GenBank/DDBJ databases">
        <authorList>
            <person name="McCartney M.A."/>
            <person name="Auch B."/>
            <person name="Kono T."/>
            <person name="Mallez S."/>
            <person name="Becker A."/>
            <person name="Gohl D.M."/>
            <person name="Silverstein K.A.T."/>
            <person name="Koren S."/>
            <person name="Bechman K.B."/>
            <person name="Herman A."/>
            <person name="Abrahante J.E."/>
            <person name="Garbe J."/>
        </authorList>
    </citation>
    <scope>NUCLEOTIDE SEQUENCE</scope>
    <source>
        <strain evidence="2">Duluth1</strain>
        <tissue evidence="2">Whole animal</tissue>
    </source>
</reference>
<evidence type="ECO:0000313" key="3">
    <source>
        <dbReference type="Proteomes" id="UP000828390"/>
    </source>
</evidence>
<keyword evidence="3" id="KW-1185">Reference proteome</keyword>
<accession>A0A9D4I536</accession>